<dbReference type="PANTHER" id="PTHR11550:SF8">
    <property type="entry name" value="CTP SYNTHASE 1"/>
    <property type="match status" value="1"/>
</dbReference>
<organism evidence="12 13">
    <name type="scientific">Aquarana catesbeiana</name>
    <name type="common">American bullfrog</name>
    <name type="synonym">Rana catesbeiana</name>
    <dbReference type="NCBI Taxonomy" id="8400"/>
    <lineage>
        <taxon>Eukaryota</taxon>
        <taxon>Metazoa</taxon>
        <taxon>Chordata</taxon>
        <taxon>Craniata</taxon>
        <taxon>Vertebrata</taxon>
        <taxon>Euteleostomi</taxon>
        <taxon>Amphibia</taxon>
        <taxon>Batrachia</taxon>
        <taxon>Anura</taxon>
        <taxon>Neobatrachia</taxon>
        <taxon>Ranoidea</taxon>
        <taxon>Ranidae</taxon>
        <taxon>Aquarana</taxon>
    </lineage>
</organism>
<reference evidence="13" key="1">
    <citation type="journal article" date="2017" name="Nat. Commun.">
        <title>The North American bullfrog draft genome provides insight into hormonal regulation of long noncoding RNA.</title>
        <authorList>
            <person name="Hammond S.A."/>
            <person name="Warren R.L."/>
            <person name="Vandervalk B.P."/>
            <person name="Kucuk E."/>
            <person name="Khan H."/>
            <person name="Gibb E.A."/>
            <person name="Pandoh P."/>
            <person name="Kirk H."/>
            <person name="Zhao Y."/>
            <person name="Jones M."/>
            <person name="Mungall A.J."/>
            <person name="Coope R."/>
            <person name="Pleasance S."/>
            <person name="Moore R.A."/>
            <person name="Holt R.A."/>
            <person name="Round J.M."/>
            <person name="Ohora S."/>
            <person name="Walle B.V."/>
            <person name="Veldhoen N."/>
            <person name="Helbing C.C."/>
            <person name="Birol I."/>
        </authorList>
    </citation>
    <scope>NUCLEOTIDE SEQUENCE [LARGE SCALE GENOMIC DNA]</scope>
</reference>
<keyword evidence="5" id="KW-0547">Nucleotide-binding</keyword>
<sequence>MEIVELEDHPYFVGVQYHPEFTSRPIKPSPPYFGLLLASAGRLAQYIERGCRLSPRDTYSDRSENSSPDTEIAELKLPVINHE</sequence>
<dbReference type="EMBL" id="KV957591">
    <property type="protein sequence ID" value="PIO24849.1"/>
    <property type="molecule type" value="Genomic_DNA"/>
</dbReference>
<feature type="region of interest" description="Disordered" evidence="10">
    <location>
        <begin position="54"/>
        <end position="83"/>
    </location>
</feature>
<dbReference type="Pfam" id="PF00117">
    <property type="entry name" value="GATase"/>
    <property type="match status" value="1"/>
</dbReference>
<keyword evidence="13" id="KW-1185">Reference proteome</keyword>
<evidence type="ECO:0000256" key="10">
    <source>
        <dbReference type="SAM" id="MobiDB-lite"/>
    </source>
</evidence>
<evidence type="ECO:0000256" key="3">
    <source>
        <dbReference type="ARBA" id="ARBA00012291"/>
    </source>
</evidence>
<keyword evidence="6" id="KW-0067">ATP-binding</keyword>
<evidence type="ECO:0000256" key="4">
    <source>
        <dbReference type="ARBA" id="ARBA00022598"/>
    </source>
</evidence>
<feature type="compositionally biased region" description="Basic and acidic residues" evidence="10">
    <location>
        <begin position="54"/>
        <end position="64"/>
    </location>
</feature>
<evidence type="ECO:0000313" key="13">
    <source>
        <dbReference type="Proteomes" id="UP000228934"/>
    </source>
</evidence>
<dbReference type="GO" id="GO:0003883">
    <property type="term" value="F:CTP synthase activity"/>
    <property type="evidence" value="ECO:0007669"/>
    <property type="project" value="UniProtKB-EC"/>
</dbReference>
<evidence type="ECO:0000256" key="7">
    <source>
        <dbReference type="ARBA" id="ARBA00022962"/>
    </source>
</evidence>
<keyword evidence="7" id="KW-0315">Glutamine amidotransferase</keyword>
<dbReference type="GO" id="GO:0044210">
    <property type="term" value="P:'de novo' CTP biosynthetic process"/>
    <property type="evidence" value="ECO:0007669"/>
    <property type="project" value="UniProtKB-UniPathway"/>
</dbReference>
<dbReference type="PROSITE" id="PS51273">
    <property type="entry name" value="GATASE_TYPE_1"/>
    <property type="match status" value="1"/>
</dbReference>
<evidence type="ECO:0000256" key="8">
    <source>
        <dbReference type="ARBA" id="ARBA00022975"/>
    </source>
</evidence>
<feature type="domain" description="Glutamine amidotransferase" evidence="11">
    <location>
        <begin position="1"/>
        <end position="30"/>
    </location>
</feature>
<evidence type="ECO:0000313" key="12">
    <source>
        <dbReference type="EMBL" id="PIO24849.1"/>
    </source>
</evidence>
<comment type="pathway">
    <text evidence="1">Pyrimidine metabolism; CTP biosynthesis via de novo pathway; CTP from UDP: step 2/2.</text>
</comment>
<dbReference type="PANTHER" id="PTHR11550">
    <property type="entry name" value="CTP SYNTHASE"/>
    <property type="match status" value="1"/>
</dbReference>
<evidence type="ECO:0000256" key="9">
    <source>
        <dbReference type="ARBA" id="ARBA00047781"/>
    </source>
</evidence>
<dbReference type="InterPro" id="IPR017926">
    <property type="entry name" value="GATASE"/>
</dbReference>
<dbReference type="InterPro" id="IPR004468">
    <property type="entry name" value="CTP_synthase"/>
</dbReference>
<dbReference type="UniPathway" id="UPA00159">
    <property type="reaction ID" value="UER00277"/>
</dbReference>
<protein>
    <recommendedName>
        <fullName evidence="3">CTP synthase (glutamine hydrolyzing)</fullName>
        <ecNumber evidence="3">6.3.4.2</ecNumber>
    </recommendedName>
</protein>
<dbReference type="OrthoDB" id="1739076at2759"/>
<dbReference type="Proteomes" id="UP000228934">
    <property type="component" value="Unassembled WGS sequence"/>
</dbReference>
<dbReference type="GO" id="GO:0097268">
    <property type="term" value="C:cytoophidium"/>
    <property type="evidence" value="ECO:0007669"/>
    <property type="project" value="TreeGrafter"/>
</dbReference>
<dbReference type="GO" id="GO:0042802">
    <property type="term" value="F:identical protein binding"/>
    <property type="evidence" value="ECO:0007669"/>
    <property type="project" value="TreeGrafter"/>
</dbReference>
<comment type="similarity">
    <text evidence="2">Belongs to the CTP synthase family.</text>
</comment>
<dbReference type="Gene3D" id="3.40.50.880">
    <property type="match status" value="1"/>
</dbReference>
<evidence type="ECO:0000256" key="6">
    <source>
        <dbReference type="ARBA" id="ARBA00022840"/>
    </source>
</evidence>
<evidence type="ECO:0000256" key="1">
    <source>
        <dbReference type="ARBA" id="ARBA00005171"/>
    </source>
</evidence>
<dbReference type="InterPro" id="IPR029062">
    <property type="entry name" value="Class_I_gatase-like"/>
</dbReference>
<evidence type="ECO:0000256" key="5">
    <source>
        <dbReference type="ARBA" id="ARBA00022741"/>
    </source>
</evidence>
<comment type="catalytic activity">
    <reaction evidence="9">
        <text>UTP + L-glutamine + ATP + H2O = CTP + L-glutamate + ADP + phosphate + 2 H(+)</text>
        <dbReference type="Rhea" id="RHEA:26426"/>
        <dbReference type="ChEBI" id="CHEBI:15377"/>
        <dbReference type="ChEBI" id="CHEBI:15378"/>
        <dbReference type="ChEBI" id="CHEBI:29985"/>
        <dbReference type="ChEBI" id="CHEBI:30616"/>
        <dbReference type="ChEBI" id="CHEBI:37563"/>
        <dbReference type="ChEBI" id="CHEBI:43474"/>
        <dbReference type="ChEBI" id="CHEBI:46398"/>
        <dbReference type="ChEBI" id="CHEBI:58359"/>
        <dbReference type="ChEBI" id="CHEBI:456216"/>
        <dbReference type="EC" id="6.3.4.2"/>
    </reaction>
</comment>
<dbReference type="AlphaFoldDB" id="A0A2G9RAI0"/>
<keyword evidence="8" id="KW-0665">Pyrimidine biosynthesis</keyword>
<name>A0A2G9RAI0_AQUCT</name>
<keyword evidence="4" id="KW-0436">Ligase</keyword>
<evidence type="ECO:0000259" key="11">
    <source>
        <dbReference type="Pfam" id="PF00117"/>
    </source>
</evidence>
<accession>A0A2G9RAI0</accession>
<dbReference type="SUPFAM" id="SSF52317">
    <property type="entry name" value="Class I glutamine amidotransferase-like"/>
    <property type="match status" value="1"/>
</dbReference>
<proteinExistence type="inferred from homology"/>
<gene>
    <name evidence="12" type="ORF">AB205_0102350</name>
</gene>
<evidence type="ECO:0000256" key="2">
    <source>
        <dbReference type="ARBA" id="ARBA00007533"/>
    </source>
</evidence>
<dbReference type="GO" id="GO:0005524">
    <property type="term" value="F:ATP binding"/>
    <property type="evidence" value="ECO:0007669"/>
    <property type="project" value="UniProtKB-KW"/>
</dbReference>
<dbReference type="GO" id="GO:0019856">
    <property type="term" value="P:pyrimidine nucleobase biosynthetic process"/>
    <property type="evidence" value="ECO:0007669"/>
    <property type="project" value="TreeGrafter"/>
</dbReference>
<dbReference type="GO" id="GO:0005737">
    <property type="term" value="C:cytoplasm"/>
    <property type="evidence" value="ECO:0007669"/>
    <property type="project" value="TreeGrafter"/>
</dbReference>
<dbReference type="EC" id="6.3.4.2" evidence="3"/>